<dbReference type="GO" id="GO:0003677">
    <property type="term" value="F:DNA binding"/>
    <property type="evidence" value="ECO:0007669"/>
    <property type="project" value="InterPro"/>
</dbReference>
<evidence type="ECO:0000259" key="7">
    <source>
        <dbReference type="Pfam" id="PF04042"/>
    </source>
</evidence>
<name>A0A3R7NEZ5_9TRYP</name>
<comment type="subcellular location">
    <subcellularLocation>
        <location evidence="1">Nucleus</location>
    </subcellularLocation>
</comment>
<dbReference type="GeneID" id="40317118"/>
<evidence type="ECO:0000256" key="4">
    <source>
        <dbReference type="ARBA" id="ARBA00022705"/>
    </source>
</evidence>
<dbReference type="EMBL" id="MKKU01000162">
    <property type="protein sequence ID" value="RNF21166.1"/>
    <property type="molecule type" value="Genomic_DNA"/>
</dbReference>
<feature type="region of interest" description="Disordered" evidence="6">
    <location>
        <begin position="92"/>
        <end position="121"/>
    </location>
</feature>
<dbReference type="Proteomes" id="UP000284403">
    <property type="component" value="Unassembled WGS sequence"/>
</dbReference>
<dbReference type="Gene3D" id="3.60.21.60">
    <property type="match status" value="1"/>
</dbReference>
<gene>
    <name evidence="8" type="ORF">Tco025E_03507</name>
</gene>
<accession>A0A3R7NEZ5</accession>
<keyword evidence="4" id="KW-0235">DNA replication</keyword>
<comment type="caution">
    <text evidence="8">The sequence shown here is derived from an EMBL/GenBank/DDBJ whole genome shotgun (WGS) entry which is preliminary data.</text>
</comment>
<keyword evidence="8" id="KW-0548">Nucleotidyltransferase</keyword>
<dbReference type="RefSeq" id="XP_029229452.1">
    <property type="nucleotide sequence ID" value="XM_029370425.1"/>
</dbReference>
<dbReference type="InterPro" id="IPR016722">
    <property type="entry name" value="DNA_pol_alpha_bsu"/>
</dbReference>
<dbReference type="PANTHER" id="PTHR23061">
    <property type="entry name" value="DNA POLYMERASE 2 ALPHA 70 KDA SUBUNIT"/>
    <property type="match status" value="1"/>
</dbReference>
<proteinExistence type="inferred from homology"/>
<evidence type="ECO:0000256" key="3">
    <source>
        <dbReference type="ARBA" id="ARBA00018596"/>
    </source>
</evidence>
<dbReference type="AlphaFoldDB" id="A0A3R7NEZ5"/>
<feature type="compositionally biased region" description="Acidic residues" evidence="6">
    <location>
        <begin position="491"/>
        <end position="500"/>
    </location>
</feature>
<dbReference type="OrthoDB" id="245242at2759"/>
<evidence type="ECO:0000256" key="2">
    <source>
        <dbReference type="ARBA" id="ARBA00007299"/>
    </source>
</evidence>
<reference evidence="8 9" key="1">
    <citation type="journal article" date="2018" name="BMC Genomics">
        <title>Genomic comparison of Trypanosoma conorhini and Trypanosoma rangeli to Trypanosoma cruzi strains of high and low virulence.</title>
        <authorList>
            <person name="Bradwell K.R."/>
            <person name="Koparde V.N."/>
            <person name="Matveyev A.V."/>
            <person name="Serrano M.G."/>
            <person name="Alves J.M."/>
            <person name="Parikh H."/>
            <person name="Huang B."/>
            <person name="Lee V."/>
            <person name="Espinosa-Alvarez O."/>
            <person name="Ortiz P.A."/>
            <person name="Costa-Martins A.G."/>
            <person name="Teixeira M.M."/>
            <person name="Buck G.A."/>
        </authorList>
    </citation>
    <scope>NUCLEOTIDE SEQUENCE [LARGE SCALE GENOMIC DNA]</scope>
    <source>
        <strain evidence="8 9">025E</strain>
    </source>
</reference>
<keyword evidence="9" id="KW-1185">Reference proteome</keyword>
<organism evidence="8 9">
    <name type="scientific">Trypanosoma conorhini</name>
    <dbReference type="NCBI Taxonomy" id="83891"/>
    <lineage>
        <taxon>Eukaryota</taxon>
        <taxon>Discoba</taxon>
        <taxon>Euglenozoa</taxon>
        <taxon>Kinetoplastea</taxon>
        <taxon>Metakinetoplastina</taxon>
        <taxon>Trypanosomatida</taxon>
        <taxon>Trypanosomatidae</taxon>
        <taxon>Trypanosoma</taxon>
    </lineage>
</organism>
<dbReference type="GO" id="GO:0016779">
    <property type="term" value="F:nucleotidyltransferase activity"/>
    <property type="evidence" value="ECO:0007669"/>
    <property type="project" value="UniProtKB-KW"/>
</dbReference>
<evidence type="ECO:0000256" key="1">
    <source>
        <dbReference type="ARBA" id="ARBA00004123"/>
    </source>
</evidence>
<keyword evidence="8" id="KW-0808">Transferase</keyword>
<evidence type="ECO:0000256" key="5">
    <source>
        <dbReference type="ARBA" id="ARBA00023242"/>
    </source>
</evidence>
<evidence type="ECO:0000313" key="8">
    <source>
        <dbReference type="EMBL" id="RNF21166.1"/>
    </source>
</evidence>
<dbReference type="GO" id="GO:0006270">
    <property type="term" value="P:DNA replication initiation"/>
    <property type="evidence" value="ECO:0007669"/>
    <property type="project" value="TreeGrafter"/>
</dbReference>
<protein>
    <recommendedName>
        <fullName evidence="3">DNA polymerase alpha subunit B</fullName>
    </recommendedName>
</protein>
<dbReference type="Pfam" id="PF04042">
    <property type="entry name" value="DNA_pol_E_B"/>
    <property type="match status" value="1"/>
</dbReference>
<keyword evidence="5" id="KW-0539">Nucleus</keyword>
<evidence type="ECO:0000313" key="9">
    <source>
        <dbReference type="Proteomes" id="UP000284403"/>
    </source>
</evidence>
<dbReference type="InterPro" id="IPR007185">
    <property type="entry name" value="DNA_pol_a/d/e_bsu"/>
</dbReference>
<dbReference type="PANTHER" id="PTHR23061:SF12">
    <property type="entry name" value="DNA POLYMERASE ALPHA SUBUNIT B"/>
    <property type="match status" value="1"/>
</dbReference>
<dbReference type="GO" id="GO:0005658">
    <property type="term" value="C:alpha DNA polymerase:primase complex"/>
    <property type="evidence" value="ECO:0007669"/>
    <property type="project" value="TreeGrafter"/>
</dbReference>
<evidence type="ECO:0000256" key="6">
    <source>
        <dbReference type="SAM" id="MobiDB-lite"/>
    </source>
</evidence>
<feature type="domain" description="DNA polymerase alpha/delta/epsilon subunit B" evidence="7">
    <location>
        <begin position="288"/>
        <end position="483"/>
    </location>
</feature>
<sequence length="662" mass="72716">MQQGSRWKSAANLELLLGADHPPARLASDPVSGLANVAGAGVDARNTVGFKNTLYCNRQDAGYASTRQRLVEYYRFMFSKIPLWRKDVQQGEAKAEPTEASLVKQEEDEEDEARESSSFHAGVLPPGYRALGVLTQTNNPGDIGEDLLLPWEFYPVTDINDEEAYVECINALSRETPQLNGFIHVEAEDEDGVTAAGTTTAAANLALGGRTDGRLSLYTRLVPQFTGIYPGMAVGVVGDPFKRSSSGALTGVLVRQLILPARPIFPWSVERPLPTLSTSTPVSTRVHFCSGPFPRRDISSILTAVTNNALSRGADLLIIGGPLVKEFEEFEKELLTLMQRTFDELLGAYLDGVEDVISSYYAANGNRGGRPHLKVVLVSHRDDATQMPALPTTMYGVQDGGDVWVRSNPCRISVNGIHFGVCNEDVVGDMRNKMVERWSSEAGSLRRVVETLVQSRLYAPIYGLPAVKHELKHLQALRLDYVPEASREESHGDDDDDDDAADGRSGRPTSSLAWDSLRSVLSAGKEELEEVKRETKRVKREMRDSSFPLQDRLNGDAAVEWMPHVMFLPSTRPRFAVVTHRGVWDGAKGVVRDESELDNVSAVSGVMVVNQEIWSKRSSPKFELRVAEVTIPDSELVMRRGASEANGVSCGLIHFFNNAVSS</sequence>
<feature type="region of interest" description="Disordered" evidence="6">
    <location>
        <begin position="485"/>
        <end position="511"/>
    </location>
</feature>
<comment type="similarity">
    <text evidence="2">Belongs to the DNA polymerase alpha subunit B family.</text>
</comment>